<dbReference type="EMBL" id="FN649734">
    <property type="protein sequence ID" value="CBJ28259.1"/>
    <property type="molecule type" value="Genomic_DNA"/>
</dbReference>
<dbReference type="OrthoDB" id="185373at2759"/>
<protein>
    <recommendedName>
        <fullName evidence="2">Smr domain-containing protein</fullName>
    </recommendedName>
</protein>
<dbReference type="SUPFAM" id="SSF160443">
    <property type="entry name" value="SMR domain-like"/>
    <property type="match status" value="1"/>
</dbReference>
<proteinExistence type="predicted"/>
<dbReference type="InParanoid" id="D7G9B6"/>
<evidence type="ECO:0000256" key="1">
    <source>
        <dbReference type="SAM" id="MobiDB-lite"/>
    </source>
</evidence>
<organism evidence="3 4">
    <name type="scientific">Ectocarpus siliculosus</name>
    <name type="common">Brown alga</name>
    <name type="synonym">Conferva siliculosa</name>
    <dbReference type="NCBI Taxonomy" id="2880"/>
    <lineage>
        <taxon>Eukaryota</taxon>
        <taxon>Sar</taxon>
        <taxon>Stramenopiles</taxon>
        <taxon>Ochrophyta</taxon>
        <taxon>PX clade</taxon>
        <taxon>Phaeophyceae</taxon>
        <taxon>Ectocarpales</taxon>
        <taxon>Ectocarpaceae</taxon>
        <taxon>Ectocarpus</taxon>
    </lineage>
</organism>
<reference evidence="3 4" key="1">
    <citation type="journal article" date="2010" name="Nature">
        <title>The Ectocarpus genome and the independent evolution of multicellularity in brown algae.</title>
        <authorList>
            <person name="Cock J.M."/>
            <person name="Sterck L."/>
            <person name="Rouze P."/>
            <person name="Scornet D."/>
            <person name="Allen A.E."/>
            <person name="Amoutzias G."/>
            <person name="Anthouard V."/>
            <person name="Artiguenave F."/>
            <person name="Aury J.M."/>
            <person name="Badger J.H."/>
            <person name="Beszteri B."/>
            <person name="Billiau K."/>
            <person name="Bonnet E."/>
            <person name="Bothwell J.H."/>
            <person name="Bowler C."/>
            <person name="Boyen C."/>
            <person name="Brownlee C."/>
            <person name="Carrano C.J."/>
            <person name="Charrier B."/>
            <person name="Cho G.Y."/>
            <person name="Coelho S.M."/>
            <person name="Collen J."/>
            <person name="Corre E."/>
            <person name="Da Silva C."/>
            <person name="Delage L."/>
            <person name="Delaroque N."/>
            <person name="Dittami S.M."/>
            <person name="Doulbeau S."/>
            <person name="Elias M."/>
            <person name="Farnham G."/>
            <person name="Gachon C.M."/>
            <person name="Gschloessl B."/>
            <person name="Heesch S."/>
            <person name="Jabbari K."/>
            <person name="Jubin C."/>
            <person name="Kawai H."/>
            <person name="Kimura K."/>
            <person name="Kloareg B."/>
            <person name="Kupper F.C."/>
            <person name="Lang D."/>
            <person name="Le Bail A."/>
            <person name="Leblanc C."/>
            <person name="Lerouge P."/>
            <person name="Lohr M."/>
            <person name="Lopez P.J."/>
            <person name="Martens C."/>
            <person name="Maumus F."/>
            <person name="Michel G."/>
            <person name="Miranda-Saavedra D."/>
            <person name="Morales J."/>
            <person name="Moreau H."/>
            <person name="Motomura T."/>
            <person name="Nagasato C."/>
            <person name="Napoli C.A."/>
            <person name="Nelson D.R."/>
            <person name="Nyvall-Collen P."/>
            <person name="Peters A.F."/>
            <person name="Pommier C."/>
            <person name="Potin P."/>
            <person name="Poulain J."/>
            <person name="Quesneville H."/>
            <person name="Read B."/>
            <person name="Rensing S.A."/>
            <person name="Ritter A."/>
            <person name="Rousvoal S."/>
            <person name="Samanta M."/>
            <person name="Samson G."/>
            <person name="Schroeder D.C."/>
            <person name="Segurens B."/>
            <person name="Strittmatter M."/>
            <person name="Tonon T."/>
            <person name="Tregear J.W."/>
            <person name="Valentin K."/>
            <person name="von Dassow P."/>
            <person name="Yamagishi T."/>
            <person name="Van de Peer Y."/>
            <person name="Wincker P."/>
        </authorList>
    </citation>
    <scope>NUCLEOTIDE SEQUENCE [LARGE SCALE GENOMIC DNA]</scope>
    <source>
        <strain evidence="4">Ec32 / CCAP1310/4</strain>
    </source>
</reference>
<sequence length="174" mass="18438">MDLHGHSLPLAHAAVRCALVEVWRFSQREGTALGDLTIITGMGRGSLHAFQPIIRPEVQRMLTDEFYPPLDSATEVGNTGRVVVSAKTIEAWLDHNVEAKRPVMARLAAALQKKASVAAAAAEELRIVMPSGRGVRAAGTRASPESGRPRRRRSMAQAEAGAAGVEGGGKGSQP</sequence>
<gene>
    <name evidence="3" type="ORF">Esi_0097_0051</name>
</gene>
<feature type="domain" description="Smr" evidence="2">
    <location>
        <begin position="1"/>
        <end position="87"/>
    </location>
</feature>
<evidence type="ECO:0000313" key="4">
    <source>
        <dbReference type="Proteomes" id="UP000002630"/>
    </source>
</evidence>
<dbReference type="InterPro" id="IPR002625">
    <property type="entry name" value="Smr_dom"/>
</dbReference>
<evidence type="ECO:0000259" key="2">
    <source>
        <dbReference type="PROSITE" id="PS50828"/>
    </source>
</evidence>
<dbReference type="PROSITE" id="PS50828">
    <property type="entry name" value="SMR"/>
    <property type="match status" value="1"/>
</dbReference>
<keyword evidence="4" id="KW-1185">Reference proteome</keyword>
<dbReference type="InterPro" id="IPR036063">
    <property type="entry name" value="Smr_dom_sf"/>
</dbReference>
<accession>D7G9B6</accession>
<dbReference type="eggNOG" id="ENOG502S7SI">
    <property type="taxonomic scope" value="Eukaryota"/>
</dbReference>
<evidence type="ECO:0000313" key="3">
    <source>
        <dbReference type="EMBL" id="CBJ28259.1"/>
    </source>
</evidence>
<feature type="compositionally biased region" description="Gly residues" evidence="1">
    <location>
        <begin position="164"/>
        <end position="174"/>
    </location>
</feature>
<feature type="region of interest" description="Disordered" evidence="1">
    <location>
        <begin position="133"/>
        <end position="174"/>
    </location>
</feature>
<name>D7G9B6_ECTSI</name>
<dbReference type="Gene3D" id="3.30.1370.110">
    <property type="match status" value="1"/>
</dbReference>
<dbReference type="EMBL" id="FN649212">
    <property type="protein sequence ID" value="CBJ28259.1"/>
    <property type="molecule type" value="Genomic_DNA"/>
</dbReference>
<dbReference type="STRING" id="2880.D7G9B6"/>
<dbReference type="Proteomes" id="UP000002630">
    <property type="component" value="Linkage Group LG09"/>
</dbReference>
<dbReference type="AlphaFoldDB" id="D7G9B6"/>